<evidence type="ECO:0000313" key="3">
    <source>
        <dbReference type="EMBL" id="KJD35443.1"/>
    </source>
</evidence>
<proteinExistence type="predicted"/>
<dbReference type="Pfam" id="PF09697">
    <property type="entry name" value="Porph_ging"/>
    <property type="match status" value="1"/>
</dbReference>
<sequence length="289" mass="32928">MKLNLQKTFFASLILLVSSFTWAQTDFQGVAHYMSKTSIDTENFGRPDMSEEQKKRIAERMKSMFEKTYTLTFNQTESLYKEDESLEAPGQDQGGRRGFGAMMSSSFTGGPEYKNVKTNQLLQEQEFFGKQFLVKDELQKYEWQMTGETKQIGQYTCFKATATIQSNAVGFEDFRPPRRGENEGEVEETKPKEPKSVDVVAWYTMQIPVNQGPADYWGLPGLILEVNAGKTTILCTKIVVNPEEKTIIKAPKKGKEVSREEYNEIVQKKTEEIRNNFSNRRGGGPGGRR</sequence>
<dbReference type="NCBIfam" id="TIGR01200">
    <property type="entry name" value="GLPGLI"/>
    <property type="match status" value="1"/>
</dbReference>
<feature type="signal peptide" evidence="2">
    <location>
        <begin position="1"/>
        <end position="23"/>
    </location>
</feature>
<evidence type="ECO:0000256" key="1">
    <source>
        <dbReference type="SAM" id="MobiDB-lite"/>
    </source>
</evidence>
<evidence type="ECO:0000313" key="4">
    <source>
        <dbReference type="Proteomes" id="UP000032578"/>
    </source>
</evidence>
<keyword evidence="2" id="KW-0732">Signal</keyword>
<dbReference type="InterPro" id="IPR005901">
    <property type="entry name" value="GLPGLI"/>
</dbReference>
<comment type="caution">
    <text evidence="3">The sequence shown here is derived from an EMBL/GenBank/DDBJ whole genome shotgun (WGS) entry which is preliminary data.</text>
</comment>
<dbReference type="PATRIC" id="fig|1435349.4.peg.3019"/>
<dbReference type="EMBL" id="JTDW01000006">
    <property type="protein sequence ID" value="KJD35443.1"/>
    <property type="molecule type" value="Genomic_DNA"/>
</dbReference>
<dbReference type="Proteomes" id="UP000032578">
    <property type="component" value="Unassembled WGS sequence"/>
</dbReference>
<protein>
    <submittedName>
        <fullName evidence="3">Ribonuclease Z</fullName>
    </submittedName>
</protein>
<feature type="region of interest" description="Disordered" evidence="1">
    <location>
        <begin position="172"/>
        <end position="193"/>
    </location>
</feature>
<dbReference type="STRING" id="1435349.PW52_10125"/>
<accession>A0A0D7W9Y4</accession>
<keyword evidence="4" id="KW-1185">Reference proteome</keyword>
<evidence type="ECO:0000256" key="2">
    <source>
        <dbReference type="SAM" id="SignalP"/>
    </source>
</evidence>
<dbReference type="OrthoDB" id="1068986at2"/>
<gene>
    <name evidence="3" type="ORF">PW52_10125</name>
</gene>
<reference evidence="3 4" key="1">
    <citation type="submission" date="2014-11" db="EMBL/GenBank/DDBJ databases">
        <title>Tamlana sedimentorum sp. nov., isolated from shallow sand sediments of the Sea of Japan.</title>
        <authorList>
            <person name="Romanenko L.A."/>
        </authorList>
    </citation>
    <scope>NUCLEOTIDE SEQUENCE [LARGE SCALE GENOMIC DNA]</scope>
    <source>
        <strain evidence="3 4">JCM 19808</strain>
    </source>
</reference>
<dbReference type="RefSeq" id="WP_044632825.1">
    <property type="nucleotide sequence ID" value="NZ_JTDW01000006.1"/>
</dbReference>
<dbReference type="AlphaFoldDB" id="A0A0D7W9Y4"/>
<name>A0A0D7W9Y4_9FLAO</name>
<organism evidence="3 4">
    <name type="scientific">Neotamlana sedimentorum</name>
    <dbReference type="NCBI Taxonomy" id="1435349"/>
    <lineage>
        <taxon>Bacteria</taxon>
        <taxon>Pseudomonadati</taxon>
        <taxon>Bacteroidota</taxon>
        <taxon>Flavobacteriia</taxon>
        <taxon>Flavobacteriales</taxon>
        <taxon>Flavobacteriaceae</taxon>
        <taxon>Neotamlana</taxon>
    </lineage>
</organism>
<feature type="chain" id="PRO_5002325941" evidence="2">
    <location>
        <begin position="24"/>
        <end position="289"/>
    </location>
</feature>